<evidence type="ECO:0000256" key="2">
    <source>
        <dbReference type="ARBA" id="ARBA00022475"/>
    </source>
</evidence>
<dbReference type="PANTHER" id="PTHR21137">
    <property type="entry name" value="ODORANT RECEPTOR"/>
    <property type="match status" value="1"/>
</dbReference>
<comment type="similarity">
    <text evidence="10">Belongs to the insect chemoreceptor superfamily. Heteromeric odorant receptor channel (TC 1.A.69) family.</text>
</comment>
<gene>
    <name evidence="11" type="primary">Or-237</name>
    <name evidence="11" type="synonym">Nful_v1.0-Or-237</name>
    <name evidence="11" type="ORF">NFUL_NFUL000145</name>
</gene>
<keyword evidence="12" id="KW-1185">Reference proteome</keyword>
<proteinExistence type="inferred from homology"/>
<dbReference type="GO" id="GO:0004984">
    <property type="term" value="F:olfactory receptor activity"/>
    <property type="evidence" value="ECO:0007669"/>
    <property type="project" value="InterPro"/>
</dbReference>
<evidence type="ECO:0000256" key="6">
    <source>
        <dbReference type="ARBA" id="ARBA00022989"/>
    </source>
</evidence>
<evidence type="ECO:0000313" key="11">
    <source>
        <dbReference type="EMBL" id="KAF3054524.1"/>
    </source>
</evidence>
<protein>
    <recommendedName>
        <fullName evidence="10">Odorant receptor</fullName>
    </recommendedName>
</protein>
<evidence type="ECO:0000256" key="9">
    <source>
        <dbReference type="ARBA" id="ARBA00023224"/>
    </source>
</evidence>
<feature type="transmembrane region" description="Helical" evidence="10">
    <location>
        <begin position="78"/>
        <end position="98"/>
    </location>
</feature>
<evidence type="ECO:0000256" key="3">
    <source>
        <dbReference type="ARBA" id="ARBA00022606"/>
    </source>
</evidence>
<keyword evidence="6 10" id="KW-1133">Transmembrane helix</keyword>
<comment type="caution">
    <text evidence="10">Lacks conserved residue(s) required for the propagation of feature annotation.</text>
</comment>
<keyword evidence="9 10" id="KW-0807">Transducer</keyword>
<comment type="subcellular location">
    <subcellularLocation>
        <location evidence="1 10">Cell membrane</location>
        <topology evidence="1 10">Multi-pass membrane protein</topology>
    </subcellularLocation>
</comment>
<name>A0A6G1LQL0_9HYME</name>
<accession>A0A6G1LQL0</accession>
<dbReference type="GO" id="GO:0007165">
    <property type="term" value="P:signal transduction"/>
    <property type="evidence" value="ECO:0007669"/>
    <property type="project" value="UniProtKB-KW"/>
</dbReference>
<comment type="caution">
    <text evidence="11">The sequence shown here is derived from an EMBL/GenBank/DDBJ whole genome shotgun (WGS) entry which is preliminary data.</text>
</comment>
<dbReference type="InterPro" id="IPR004117">
    <property type="entry name" value="7tm6_olfct_rcpt"/>
</dbReference>
<dbReference type="Pfam" id="PF02949">
    <property type="entry name" value="7tm_6"/>
    <property type="match status" value="1"/>
</dbReference>
<keyword evidence="2" id="KW-1003">Cell membrane</keyword>
<keyword evidence="3 10" id="KW-0716">Sensory transduction</keyword>
<dbReference type="GO" id="GO:0005886">
    <property type="term" value="C:plasma membrane"/>
    <property type="evidence" value="ECO:0007669"/>
    <property type="project" value="UniProtKB-SubCell"/>
</dbReference>
<feature type="transmembrane region" description="Helical" evidence="10">
    <location>
        <begin position="304"/>
        <end position="323"/>
    </location>
</feature>
<evidence type="ECO:0000256" key="5">
    <source>
        <dbReference type="ARBA" id="ARBA00022725"/>
    </source>
</evidence>
<keyword evidence="4 10" id="KW-0812">Transmembrane</keyword>
<dbReference type="AlphaFoldDB" id="A0A6G1LQL0"/>
<feature type="transmembrane region" description="Helical" evidence="10">
    <location>
        <begin position="201"/>
        <end position="223"/>
    </location>
</feature>
<feature type="transmembrane region" description="Helical" evidence="10">
    <location>
        <begin position="44"/>
        <end position="66"/>
    </location>
</feature>
<dbReference type="EMBL" id="SGBU01000020">
    <property type="protein sequence ID" value="KAF3054524.1"/>
    <property type="molecule type" value="Genomic_DNA"/>
</dbReference>
<keyword evidence="8 10" id="KW-0675">Receptor</keyword>
<dbReference type="PANTHER" id="PTHR21137:SF35">
    <property type="entry name" value="ODORANT RECEPTOR 19A-RELATED"/>
    <property type="match status" value="1"/>
</dbReference>
<evidence type="ECO:0000313" key="12">
    <source>
        <dbReference type="Proteomes" id="UP000479987"/>
    </source>
</evidence>
<keyword evidence="5 10" id="KW-0552">Olfaction</keyword>
<organism evidence="11 12">
    <name type="scientific">Nylanderia fulva</name>
    <dbReference type="NCBI Taxonomy" id="613905"/>
    <lineage>
        <taxon>Eukaryota</taxon>
        <taxon>Metazoa</taxon>
        <taxon>Ecdysozoa</taxon>
        <taxon>Arthropoda</taxon>
        <taxon>Hexapoda</taxon>
        <taxon>Insecta</taxon>
        <taxon>Pterygota</taxon>
        <taxon>Neoptera</taxon>
        <taxon>Endopterygota</taxon>
        <taxon>Hymenoptera</taxon>
        <taxon>Apocrita</taxon>
        <taxon>Aculeata</taxon>
        <taxon>Formicoidea</taxon>
        <taxon>Formicidae</taxon>
        <taxon>Formicinae</taxon>
        <taxon>Nylanderia</taxon>
    </lineage>
</organism>
<dbReference type="GO" id="GO:0005549">
    <property type="term" value="F:odorant binding"/>
    <property type="evidence" value="ECO:0007669"/>
    <property type="project" value="InterPro"/>
</dbReference>
<keyword evidence="7 10" id="KW-0472">Membrane</keyword>
<evidence type="ECO:0000256" key="1">
    <source>
        <dbReference type="ARBA" id="ARBA00004651"/>
    </source>
</evidence>
<dbReference type="Proteomes" id="UP000479987">
    <property type="component" value="Unassembled WGS sequence"/>
</dbReference>
<evidence type="ECO:0000256" key="10">
    <source>
        <dbReference type="RuleBase" id="RU351113"/>
    </source>
</evidence>
<evidence type="ECO:0000256" key="7">
    <source>
        <dbReference type="ARBA" id="ARBA00023136"/>
    </source>
</evidence>
<feature type="transmembrane region" description="Helical" evidence="10">
    <location>
        <begin position="135"/>
        <end position="154"/>
    </location>
</feature>
<feature type="transmembrane region" description="Helical" evidence="10">
    <location>
        <begin position="274"/>
        <end position="292"/>
    </location>
</feature>
<sequence length="400" mass="46008">MYANKHYENDIKYTMQLNRIIGRLLGVWPSMDTKSSNFKNLSRILHILTCYFLLACELIPTILYVIVIEKRPSVKLKLASSAMFTTTAVLKYSILVFTQNQIRNCLMRVRDDWQNVASPRARQFMIDKVRTARRLILLCGLFMYSAGLYFRTFVPLTKGKSINDRNITIRFLPCPSYFIYFDGQISPAYEIMFTMQFLSGFIKYTITVTICSLAALFAMHLCAQLEILMSLINDYVNESDEKKLTKRLATAVKYQTDMRTFFQLVQNTLGNTNLLEVMGCTLLVCLLGHNIITEWEDQDVIALFLYLVLLTSIGFNIFIFCFIGEQLSEEGEKLSLTVCTLAWYRLPDMNKARSLVLIIAMSNIPTKLKAGKFIDLSIKTFGDVVKTAVTYLNIIRRVME</sequence>
<reference evidence="11 12" key="1">
    <citation type="submission" date="2019-08" db="EMBL/GenBank/DDBJ databases">
        <title>High quality draft denovo assembly of Nylanderia fulva.</title>
        <authorList>
            <person name="Vargo E.L."/>
            <person name="Tarone A.M."/>
            <person name="Konganti K.R."/>
        </authorList>
    </citation>
    <scope>NUCLEOTIDE SEQUENCE [LARGE SCALE GENOMIC DNA]</scope>
    <source>
        <strain evidence="11">TAMU-Nful-2015</strain>
        <tissue evidence="11">Whole body</tissue>
    </source>
</reference>
<evidence type="ECO:0000256" key="8">
    <source>
        <dbReference type="ARBA" id="ARBA00023170"/>
    </source>
</evidence>
<evidence type="ECO:0000256" key="4">
    <source>
        <dbReference type="ARBA" id="ARBA00022692"/>
    </source>
</evidence>